<evidence type="ECO:0000259" key="1">
    <source>
        <dbReference type="Pfam" id="PF01368"/>
    </source>
</evidence>
<dbReference type="InterPro" id="IPR051319">
    <property type="entry name" value="Oligoribo/pAp-PDE_c-di-AMP_PDE"/>
</dbReference>
<evidence type="ECO:0000313" key="3">
    <source>
        <dbReference type="EMBL" id="QCI87227.1"/>
    </source>
</evidence>
<evidence type="ECO:0000259" key="2">
    <source>
        <dbReference type="Pfam" id="PF02272"/>
    </source>
</evidence>
<protein>
    <submittedName>
        <fullName evidence="3">Bifunctional oligoribonuclease/PAP phosphatase NrnA</fullName>
    </submittedName>
</protein>
<dbReference type="Gene3D" id="3.10.310.30">
    <property type="match status" value="1"/>
</dbReference>
<organism evidence="3 4">
    <name type="scientific">Vagococcus zengguangii</name>
    <dbReference type="NCBI Taxonomy" id="2571750"/>
    <lineage>
        <taxon>Bacteria</taxon>
        <taxon>Bacillati</taxon>
        <taxon>Bacillota</taxon>
        <taxon>Bacilli</taxon>
        <taxon>Lactobacillales</taxon>
        <taxon>Enterococcaceae</taxon>
        <taxon>Vagococcus</taxon>
    </lineage>
</organism>
<accession>A0A4D7CXQ2</accession>
<dbReference type="OrthoDB" id="9803668at2"/>
<dbReference type="SUPFAM" id="SSF64182">
    <property type="entry name" value="DHH phosphoesterases"/>
    <property type="match status" value="1"/>
</dbReference>
<dbReference type="PANTHER" id="PTHR47618:SF1">
    <property type="entry name" value="BIFUNCTIONAL OLIGORIBONUCLEASE AND PAP PHOSPHATASE NRNA"/>
    <property type="match status" value="1"/>
</dbReference>
<keyword evidence="4" id="KW-1185">Reference proteome</keyword>
<dbReference type="Proteomes" id="UP000298615">
    <property type="component" value="Chromosome"/>
</dbReference>
<dbReference type="GO" id="GO:0003676">
    <property type="term" value="F:nucleic acid binding"/>
    <property type="evidence" value="ECO:0007669"/>
    <property type="project" value="InterPro"/>
</dbReference>
<dbReference type="KEGG" id="vao:FA707_09925"/>
<dbReference type="Gene3D" id="3.90.1640.10">
    <property type="entry name" value="inorganic pyrophosphatase (n-terminal core)"/>
    <property type="match status" value="1"/>
</dbReference>
<dbReference type="Pfam" id="PF01368">
    <property type="entry name" value="DHH"/>
    <property type="match status" value="1"/>
</dbReference>
<sequence length="312" mass="34552">MMIQQEILEAIKQYETIVIHRHERPDPDALGSQGGLAEIIKASFPEKKVYLVGEDVANLLYLNKMDGVTDEVYQGALVIVTDTANSPRIDDKRYVLGDKLIKIDHHPNDEPYGDLVWVNTGASSCSEIIYDFYAQFADELTLTDEGARLLYAGIVGDTGRFMYPASTAHTLEVASKLRQYDFDAIAIHRHMDEMDEKVAKLMGYVLANIDSDGEGTAKVVIPYSILEEYGIDDSETSGLIPVAGKISTIQVWALFVQQPSGVYRVRMRSKGPVINEIAKRHRGGGHPLASGAFAADQAEIDQIFAEMQEVLK</sequence>
<name>A0A4D7CXQ2_9ENTE</name>
<dbReference type="AlphaFoldDB" id="A0A4D7CXQ2"/>
<dbReference type="PANTHER" id="PTHR47618">
    <property type="entry name" value="BIFUNCTIONAL OLIGORIBONUCLEASE AND PAP PHOSPHATASE NRNA"/>
    <property type="match status" value="1"/>
</dbReference>
<reference evidence="3 4" key="1">
    <citation type="submission" date="2019-04" db="EMBL/GenBank/DDBJ databases">
        <title>Vagococcus sp. nov., isolated from faeces of yaks (Bos grunniens).</title>
        <authorList>
            <person name="Ge Y."/>
        </authorList>
    </citation>
    <scope>NUCLEOTIDE SEQUENCE [LARGE SCALE GENOMIC DNA]</scope>
    <source>
        <strain evidence="3 4">MN-17</strain>
    </source>
</reference>
<proteinExistence type="predicted"/>
<dbReference type="Pfam" id="PF02272">
    <property type="entry name" value="DHHA1"/>
    <property type="match status" value="1"/>
</dbReference>
<feature type="domain" description="DDH" evidence="1">
    <location>
        <begin position="17"/>
        <end position="154"/>
    </location>
</feature>
<feature type="domain" description="DHHA1" evidence="2">
    <location>
        <begin position="228"/>
        <end position="312"/>
    </location>
</feature>
<dbReference type="InterPro" id="IPR003156">
    <property type="entry name" value="DHHA1_dom"/>
</dbReference>
<dbReference type="EMBL" id="CP039712">
    <property type="protein sequence ID" value="QCI87227.1"/>
    <property type="molecule type" value="Genomic_DNA"/>
</dbReference>
<dbReference type="InterPro" id="IPR001667">
    <property type="entry name" value="DDH_dom"/>
</dbReference>
<dbReference type="RefSeq" id="WP_136954049.1">
    <property type="nucleotide sequence ID" value="NZ_CP039712.1"/>
</dbReference>
<gene>
    <name evidence="3" type="ORF">FA707_09925</name>
</gene>
<evidence type="ECO:0000313" key="4">
    <source>
        <dbReference type="Proteomes" id="UP000298615"/>
    </source>
</evidence>
<dbReference type="InterPro" id="IPR038763">
    <property type="entry name" value="DHH_sf"/>
</dbReference>